<sequence>MENDFENATISLYGTVPDSIVDGPGLRYAVFVQGCSHGCPGCHNPESQPAEGGIETTLAALLADIRANGLVHDVTLSGGEPFEQPKACAALAAELKRNGYGVWSYSGYLYEDLAKRADKARAERDRRIGALGGKALHENPEEAMVSEALADIADDLAVGDLLDSIDVLVDGPFVESRKSLELKWCGSSNQRLIDVPATRRTGSIVEWQPTSFSLEKPSNW</sequence>
<keyword evidence="6" id="KW-0949">S-adenosyl-L-methionine</keyword>
<keyword evidence="8 12" id="KW-0560">Oxidoreductase</keyword>
<dbReference type="SFLD" id="SFLDG01063">
    <property type="entry name" value="activating_enzymes__group_1"/>
    <property type="match status" value="1"/>
</dbReference>
<evidence type="ECO:0000256" key="2">
    <source>
        <dbReference type="ARBA" id="ARBA00003852"/>
    </source>
</evidence>
<dbReference type="EMBL" id="QICA01000003">
    <property type="protein sequence ID" value="RNL39402.1"/>
    <property type="molecule type" value="Genomic_DNA"/>
</dbReference>
<evidence type="ECO:0000313" key="14">
    <source>
        <dbReference type="Proteomes" id="UP000278327"/>
    </source>
</evidence>
<dbReference type="GO" id="GO:0043365">
    <property type="term" value="F:[formate-C-acetyltransferase]-activating enzyme activity"/>
    <property type="evidence" value="ECO:0007669"/>
    <property type="project" value="InterPro"/>
</dbReference>
<dbReference type="SUPFAM" id="SSF102114">
    <property type="entry name" value="Radical SAM enzymes"/>
    <property type="match status" value="1"/>
</dbReference>
<dbReference type="SFLD" id="SFLDS00029">
    <property type="entry name" value="Radical_SAM"/>
    <property type="match status" value="1"/>
</dbReference>
<evidence type="ECO:0000256" key="9">
    <source>
        <dbReference type="ARBA" id="ARBA00023004"/>
    </source>
</evidence>
<evidence type="ECO:0000313" key="13">
    <source>
        <dbReference type="EMBL" id="RNL39402.1"/>
    </source>
</evidence>
<keyword evidence="9" id="KW-0408">Iron</keyword>
<organism evidence="13 14">
    <name type="scientific">Adlercreutzia equolifaciens subsp. celatus DSM 18785</name>
    <dbReference type="NCBI Taxonomy" id="1121021"/>
    <lineage>
        <taxon>Bacteria</taxon>
        <taxon>Bacillati</taxon>
        <taxon>Actinomycetota</taxon>
        <taxon>Coriobacteriia</taxon>
        <taxon>Eggerthellales</taxon>
        <taxon>Eggerthellaceae</taxon>
        <taxon>Adlercreutzia</taxon>
    </lineage>
</organism>
<protein>
    <recommendedName>
        <fullName evidence="4 12">Anaerobic ribonucleoside-triphosphate reductase-activating protein</fullName>
        <ecNumber evidence="12">1.97.1.-</ecNumber>
    </recommendedName>
</protein>
<comment type="similarity">
    <text evidence="3 12">Belongs to the organic radical-activating enzymes family.</text>
</comment>
<dbReference type="Gene3D" id="3.20.20.70">
    <property type="entry name" value="Aldolase class I"/>
    <property type="match status" value="1"/>
</dbReference>
<dbReference type="AlphaFoldDB" id="A0A3N0AWZ7"/>
<comment type="function">
    <text evidence="2 12">Activation of anaerobic ribonucleoside-triphosphate reductase under anaerobic conditions by generation of an organic free radical, using S-adenosylmethionine and reduced flavodoxin as cosubstrates to produce 5'-deoxy-adenosine.</text>
</comment>
<dbReference type="RefSeq" id="WP_117283697.1">
    <property type="nucleotide sequence ID" value="NZ_JAMTCE010000011.1"/>
</dbReference>
<evidence type="ECO:0000256" key="3">
    <source>
        <dbReference type="ARBA" id="ARBA00009777"/>
    </source>
</evidence>
<dbReference type="GO" id="GO:0004748">
    <property type="term" value="F:ribonucleoside-diphosphate reductase activity, thioredoxin disulfide as acceptor"/>
    <property type="evidence" value="ECO:0007669"/>
    <property type="project" value="TreeGrafter"/>
</dbReference>
<evidence type="ECO:0000256" key="12">
    <source>
        <dbReference type="PIRNR" id="PIRNR000368"/>
    </source>
</evidence>
<keyword evidence="14" id="KW-1185">Reference proteome</keyword>
<evidence type="ECO:0000256" key="7">
    <source>
        <dbReference type="ARBA" id="ARBA00022723"/>
    </source>
</evidence>
<dbReference type="SFLD" id="SFLDG01066">
    <property type="entry name" value="organic_radical-activating_enz"/>
    <property type="match status" value="1"/>
</dbReference>
<comment type="caution">
    <text evidence="13">The sequence shown here is derived from an EMBL/GenBank/DDBJ whole genome shotgun (WGS) entry which is preliminary data.</text>
</comment>
<accession>A0A3N0AWZ7</accession>
<dbReference type="InterPro" id="IPR013785">
    <property type="entry name" value="Aldolase_TIM"/>
</dbReference>
<dbReference type="InterPro" id="IPR034457">
    <property type="entry name" value="Organic_radical-activating"/>
</dbReference>
<evidence type="ECO:0000256" key="8">
    <source>
        <dbReference type="ARBA" id="ARBA00023002"/>
    </source>
</evidence>
<name>A0A3N0AWZ7_9ACTN</name>
<dbReference type="GO" id="GO:0051539">
    <property type="term" value="F:4 iron, 4 sulfur cluster binding"/>
    <property type="evidence" value="ECO:0007669"/>
    <property type="project" value="UniProtKB-KW"/>
</dbReference>
<evidence type="ECO:0000256" key="11">
    <source>
        <dbReference type="ARBA" id="ARBA00047365"/>
    </source>
</evidence>
<keyword evidence="5" id="KW-0004">4Fe-4S</keyword>
<keyword evidence="7" id="KW-0479">Metal-binding</keyword>
<evidence type="ECO:0000256" key="1">
    <source>
        <dbReference type="ARBA" id="ARBA00001966"/>
    </source>
</evidence>
<comment type="catalytic activity">
    <reaction evidence="11">
        <text>glycyl-[protein] + reduced [flavodoxin] + S-adenosyl-L-methionine = glycin-2-yl radical-[protein] + semiquinone [flavodoxin] + 5'-deoxyadenosine + L-methionine + H(+)</text>
        <dbReference type="Rhea" id="RHEA:61976"/>
        <dbReference type="Rhea" id="RHEA-COMP:10622"/>
        <dbReference type="Rhea" id="RHEA-COMP:14480"/>
        <dbReference type="Rhea" id="RHEA-COMP:15993"/>
        <dbReference type="Rhea" id="RHEA-COMP:15994"/>
        <dbReference type="ChEBI" id="CHEBI:15378"/>
        <dbReference type="ChEBI" id="CHEBI:17319"/>
        <dbReference type="ChEBI" id="CHEBI:29947"/>
        <dbReference type="ChEBI" id="CHEBI:32722"/>
        <dbReference type="ChEBI" id="CHEBI:57618"/>
        <dbReference type="ChEBI" id="CHEBI:57844"/>
        <dbReference type="ChEBI" id="CHEBI:59789"/>
        <dbReference type="ChEBI" id="CHEBI:140311"/>
    </reaction>
</comment>
<evidence type="ECO:0000256" key="6">
    <source>
        <dbReference type="ARBA" id="ARBA00022691"/>
    </source>
</evidence>
<dbReference type="PANTHER" id="PTHR30352:SF2">
    <property type="entry name" value="ANAEROBIC RIBONUCLEOSIDE-TRIPHOSPHATE REDUCTASE-ACTIVATING PROTEIN"/>
    <property type="match status" value="1"/>
</dbReference>
<evidence type="ECO:0000256" key="10">
    <source>
        <dbReference type="ARBA" id="ARBA00023014"/>
    </source>
</evidence>
<reference evidence="13 14" key="1">
    <citation type="journal article" date="2019" name="Microbiol. Resour. Announc.">
        <title>Draft Genome Sequences of Type Strains of Gordonibacter faecihominis, Paraeggerthella hongkongensis, Parvibacter caecicola,Slackia equolifaciens, Slackia faecicanis, and Slackia isoflavoniconvertens.</title>
        <authorList>
            <person name="Danylec N."/>
            <person name="Stoll D.A."/>
            <person name="Dotsch A."/>
            <person name="Huch M."/>
        </authorList>
    </citation>
    <scope>NUCLEOTIDE SEQUENCE [LARGE SCALE GENOMIC DNA]</scope>
    <source>
        <strain evidence="13 14">DSM 18785</strain>
    </source>
</reference>
<dbReference type="Proteomes" id="UP000278327">
    <property type="component" value="Unassembled WGS sequence"/>
</dbReference>
<dbReference type="GO" id="GO:0046872">
    <property type="term" value="F:metal ion binding"/>
    <property type="evidence" value="ECO:0007669"/>
    <property type="project" value="UniProtKB-KW"/>
</dbReference>
<dbReference type="InterPro" id="IPR001989">
    <property type="entry name" value="Radical_activat_CS"/>
</dbReference>
<dbReference type="PIRSF" id="PIRSF000368">
    <property type="entry name" value="NrdG"/>
    <property type="match status" value="1"/>
</dbReference>
<keyword evidence="10" id="KW-0411">Iron-sulfur</keyword>
<comment type="cofactor">
    <cofactor evidence="1">
        <name>[4Fe-4S] cluster</name>
        <dbReference type="ChEBI" id="CHEBI:49883"/>
    </cofactor>
</comment>
<dbReference type="InterPro" id="IPR007197">
    <property type="entry name" value="rSAM"/>
</dbReference>
<dbReference type="EC" id="1.97.1.-" evidence="12"/>
<proteinExistence type="inferred from homology"/>
<dbReference type="CDD" id="cd01335">
    <property type="entry name" value="Radical_SAM"/>
    <property type="match status" value="1"/>
</dbReference>
<dbReference type="InterPro" id="IPR058240">
    <property type="entry name" value="rSAM_sf"/>
</dbReference>
<dbReference type="PANTHER" id="PTHR30352">
    <property type="entry name" value="PYRUVATE FORMATE-LYASE-ACTIVATING ENZYME"/>
    <property type="match status" value="1"/>
</dbReference>
<gene>
    <name evidence="13" type="ORF">DMP10_02790</name>
</gene>
<evidence type="ECO:0000256" key="4">
    <source>
        <dbReference type="ARBA" id="ARBA00014281"/>
    </source>
</evidence>
<evidence type="ECO:0000256" key="5">
    <source>
        <dbReference type="ARBA" id="ARBA00022485"/>
    </source>
</evidence>
<dbReference type="InterPro" id="IPR012837">
    <property type="entry name" value="NrdG"/>
</dbReference>
<dbReference type="Pfam" id="PF13353">
    <property type="entry name" value="Fer4_12"/>
    <property type="match status" value="2"/>
</dbReference>
<dbReference type="PROSITE" id="PS01087">
    <property type="entry name" value="RADICAL_ACTIVATING"/>
    <property type="match status" value="1"/>
</dbReference>